<accession>A0A4R6WEY7</accession>
<evidence type="ECO:0000313" key="4">
    <source>
        <dbReference type="Proteomes" id="UP000295292"/>
    </source>
</evidence>
<dbReference type="Pfam" id="PF16217">
    <property type="entry name" value="M64_N"/>
    <property type="match status" value="1"/>
</dbReference>
<keyword evidence="1" id="KW-0732">Signal</keyword>
<dbReference type="InterPro" id="IPR019026">
    <property type="entry name" value="Peptidase_M64_IgA"/>
</dbReference>
<comment type="caution">
    <text evidence="3">The sequence shown here is derived from an EMBL/GenBank/DDBJ whole genome shotgun (WGS) entry which is preliminary data.</text>
</comment>
<dbReference type="Proteomes" id="UP000295292">
    <property type="component" value="Unassembled WGS sequence"/>
</dbReference>
<feature type="chain" id="PRO_5020959193" evidence="1">
    <location>
        <begin position="26"/>
        <end position="428"/>
    </location>
</feature>
<dbReference type="InterPro" id="IPR038171">
    <property type="entry name" value="M64_N_sf"/>
</dbReference>
<gene>
    <name evidence="3" type="ORF">CLV99_3186</name>
</gene>
<evidence type="ECO:0000313" key="3">
    <source>
        <dbReference type="EMBL" id="TDQ76593.1"/>
    </source>
</evidence>
<dbReference type="OrthoDB" id="127762at2"/>
<dbReference type="InterPro" id="IPR032625">
    <property type="entry name" value="M64_N"/>
</dbReference>
<feature type="domain" description="Peptidase M64 N-terminal" evidence="2">
    <location>
        <begin position="27"/>
        <end position="143"/>
    </location>
</feature>
<keyword evidence="4" id="KW-1185">Reference proteome</keyword>
<evidence type="ECO:0000256" key="1">
    <source>
        <dbReference type="SAM" id="SignalP"/>
    </source>
</evidence>
<dbReference type="InterPro" id="IPR024079">
    <property type="entry name" value="MetalloPept_cat_dom_sf"/>
</dbReference>
<dbReference type="Pfam" id="PF09471">
    <property type="entry name" value="Peptidase_M64"/>
    <property type="match status" value="1"/>
</dbReference>
<protein>
    <submittedName>
        <fullName evidence="3">IgA peptidase</fullName>
    </submittedName>
</protein>
<organism evidence="3 4">
    <name type="scientific">Sphingobacterium yanglingense</name>
    <dbReference type="NCBI Taxonomy" id="1437280"/>
    <lineage>
        <taxon>Bacteria</taxon>
        <taxon>Pseudomonadati</taxon>
        <taxon>Bacteroidota</taxon>
        <taxon>Sphingobacteriia</taxon>
        <taxon>Sphingobacteriales</taxon>
        <taxon>Sphingobacteriaceae</taxon>
        <taxon>Sphingobacterium</taxon>
    </lineage>
</organism>
<dbReference type="EMBL" id="SNYV01000015">
    <property type="protein sequence ID" value="TDQ76593.1"/>
    <property type="molecule type" value="Genomic_DNA"/>
</dbReference>
<proteinExistence type="predicted"/>
<reference evidence="3 4" key="1">
    <citation type="submission" date="2019-03" db="EMBL/GenBank/DDBJ databases">
        <title>Genomic Encyclopedia of Archaeal and Bacterial Type Strains, Phase II (KMG-II): from individual species to whole genera.</title>
        <authorList>
            <person name="Goeker M."/>
        </authorList>
    </citation>
    <scope>NUCLEOTIDE SEQUENCE [LARGE SCALE GENOMIC DNA]</scope>
    <source>
        <strain evidence="3 4">DSM 28353</strain>
    </source>
</reference>
<sequence length="428" mass="48709">MTLYKAVIKLVLVLTISLSYISAEAQQFDDYFTEKTLRLDYIFAGNRTDQHIYLADLVQLDKWNGRRGNLSKTPIQGNGQVKVYDAETNKLIYVLPFSSLFQEWLTQEESKQTTKSFENSYLVPFPKAKAKVEVSFFNQQHKETVLLTHLVDPNDILIRKATKNDIPYEVIHKASIANPITVAIVAEGYQEAEMDEFMDYAKKTVHSLFQHKVFKKHENAFEIVAVKSPSKDSNVSVPSKNIWRSTAVQSNFDTFYAERYLTTSHTRLLHNLLENIPYQHIIILANTDVYGGGGILNSYALTTTKNEQFAPVVVHEFGHSFAGLADEYFYAVDVFENKAVEKIEPWEKNNTSLVDFKSKWADMVSKNTTIPTPDSMLGTVKIGAFEGLKGNGLYIPSHDCRMKANKPKDFCPVCSRALEEMILFYTSK</sequence>
<evidence type="ECO:0000259" key="2">
    <source>
        <dbReference type="Pfam" id="PF16217"/>
    </source>
</evidence>
<dbReference type="Gene3D" id="3.40.390.10">
    <property type="entry name" value="Collagenase (Catalytic Domain)"/>
    <property type="match status" value="1"/>
</dbReference>
<name>A0A4R6WEY7_9SPHI</name>
<dbReference type="RefSeq" id="WP_133585400.1">
    <property type="nucleotide sequence ID" value="NZ_SNYV01000015.1"/>
</dbReference>
<dbReference type="GO" id="GO:0008237">
    <property type="term" value="F:metallopeptidase activity"/>
    <property type="evidence" value="ECO:0007669"/>
    <property type="project" value="InterPro"/>
</dbReference>
<feature type="signal peptide" evidence="1">
    <location>
        <begin position="1"/>
        <end position="25"/>
    </location>
</feature>
<dbReference type="AlphaFoldDB" id="A0A4R6WEY7"/>
<dbReference type="Gene3D" id="2.60.40.3250">
    <property type="entry name" value="Peptidase M64, N-terminal domain"/>
    <property type="match status" value="1"/>
</dbReference>